<keyword evidence="1" id="KW-0812">Transmembrane</keyword>
<protein>
    <recommendedName>
        <fullName evidence="4">YfzA-like protein</fullName>
    </recommendedName>
</protein>
<gene>
    <name evidence="2" type="ORF">CWD84_17955</name>
</gene>
<dbReference type="InterPro" id="IPR025627">
    <property type="entry name" value="YfzA"/>
</dbReference>
<keyword evidence="1" id="KW-0472">Membrane</keyword>
<organism evidence="2 3">
    <name type="scientific">Bacillus siamensis</name>
    <dbReference type="NCBI Taxonomy" id="659243"/>
    <lineage>
        <taxon>Bacteria</taxon>
        <taxon>Bacillati</taxon>
        <taxon>Bacillota</taxon>
        <taxon>Bacilli</taxon>
        <taxon>Bacillales</taxon>
        <taxon>Bacillaceae</taxon>
        <taxon>Bacillus</taxon>
        <taxon>Bacillus amyloliquefaciens group</taxon>
    </lineage>
</organism>
<evidence type="ECO:0008006" key="4">
    <source>
        <dbReference type="Google" id="ProtNLM"/>
    </source>
</evidence>
<keyword evidence="3" id="KW-1185">Reference proteome</keyword>
<reference evidence="2 3" key="1">
    <citation type="submission" date="2017-11" db="EMBL/GenBank/DDBJ databases">
        <title>Genome sequence and genome mining of multiple bioactive secondary metabolites from a deep sea-derived Bacillus siamensis SCSIO 05746.</title>
        <authorList>
            <person name="Pan H.-Q."/>
            <person name="Ju J.-H."/>
        </authorList>
    </citation>
    <scope>NUCLEOTIDE SEQUENCE [LARGE SCALE GENOMIC DNA]</scope>
    <source>
        <strain evidence="2 3">SCSIO 05746</strain>
    </source>
</reference>
<accession>A0AAI8HQM4</accession>
<evidence type="ECO:0000313" key="3">
    <source>
        <dbReference type="Proteomes" id="UP000234366"/>
    </source>
</evidence>
<dbReference type="RefSeq" id="WP_060963319.1">
    <property type="nucleotide sequence ID" value="NZ_CP025001.1"/>
</dbReference>
<dbReference type="EMBL" id="CP025001">
    <property type="protein sequence ID" value="AUJ78556.1"/>
    <property type="molecule type" value="Genomic_DNA"/>
</dbReference>
<evidence type="ECO:0000256" key="1">
    <source>
        <dbReference type="SAM" id="Phobius"/>
    </source>
</evidence>
<dbReference type="KEGG" id="bsia:CWD84_17955"/>
<dbReference type="AlphaFoldDB" id="A0AAI8HQM4"/>
<feature type="transmembrane region" description="Helical" evidence="1">
    <location>
        <begin position="15"/>
        <end position="32"/>
    </location>
</feature>
<evidence type="ECO:0000313" key="2">
    <source>
        <dbReference type="EMBL" id="AUJ78556.1"/>
    </source>
</evidence>
<name>A0AAI8HQM4_9BACI</name>
<proteinExistence type="predicted"/>
<feature type="transmembrane region" description="Helical" evidence="1">
    <location>
        <begin position="67"/>
        <end position="85"/>
    </location>
</feature>
<dbReference type="Pfam" id="PF14118">
    <property type="entry name" value="YfzA"/>
    <property type="match status" value="1"/>
</dbReference>
<dbReference type="Proteomes" id="UP000234366">
    <property type="component" value="Chromosome"/>
</dbReference>
<sequence length="99" mass="11760">MDKVNKKRPLYKRSWFLTVLAFLVSQLYFNFVELTGWGPKYREMNGFPANIVELDFFQNYLSFYENPWFNIVTVFLGIFTVIQIITGIKKDIRNEDCGT</sequence>
<keyword evidence="1" id="KW-1133">Transmembrane helix</keyword>